<keyword evidence="1" id="KW-0472">Membrane</keyword>
<feature type="transmembrane region" description="Helical" evidence="1">
    <location>
        <begin position="158"/>
        <end position="184"/>
    </location>
</feature>
<accession>A0A9P7S483</accession>
<dbReference type="AlphaFoldDB" id="A0A9P7S483"/>
<evidence type="ECO:0000313" key="3">
    <source>
        <dbReference type="EMBL" id="KAG7094898.1"/>
    </source>
</evidence>
<organism evidence="3 4">
    <name type="scientific">Marasmius oreades</name>
    <name type="common">fairy-ring Marasmius</name>
    <dbReference type="NCBI Taxonomy" id="181124"/>
    <lineage>
        <taxon>Eukaryota</taxon>
        <taxon>Fungi</taxon>
        <taxon>Dikarya</taxon>
        <taxon>Basidiomycota</taxon>
        <taxon>Agaricomycotina</taxon>
        <taxon>Agaricomycetes</taxon>
        <taxon>Agaricomycetidae</taxon>
        <taxon>Agaricales</taxon>
        <taxon>Marasmiineae</taxon>
        <taxon>Marasmiaceae</taxon>
        <taxon>Marasmius</taxon>
    </lineage>
</organism>
<dbReference type="Pfam" id="PF20151">
    <property type="entry name" value="DUF6533"/>
    <property type="match status" value="1"/>
</dbReference>
<feature type="transmembrane region" description="Helical" evidence="1">
    <location>
        <begin position="205"/>
        <end position="224"/>
    </location>
</feature>
<sequence length="304" mass="34144">MLRPPTVELFMFSVLAYCAVAILIWDIIICLRREYLSIWKRKWSFTSLLYSWCRYFPLVAQTICISLPRPIYTGTSLRLLCGRIQYFRVINSSISLITLQSWLLYRAYIIYSRSRGSLLMLMFILTVSVGLQIAGAAVTMQHVKYRPGCSGETEVYAAFLFVAGTAIALFTSLTVSVVVLVRAFKAPGGWAAGKTVTRIMIRDNVITPILINLGFIPCAVLGLKTGLQNIIVWEVGFIYINLILSLFVCRMIVNVRETFANDKEMVHTELTVFRSFELHDTSITTTSAGILNNSVCQCHSGTDS</sequence>
<feature type="transmembrane region" description="Helical" evidence="1">
    <location>
        <begin position="12"/>
        <end position="31"/>
    </location>
</feature>
<feature type="domain" description="DUF6533" evidence="2">
    <location>
        <begin position="18"/>
        <end position="59"/>
    </location>
</feature>
<feature type="transmembrane region" description="Helical" evidence="1">
    <location>
        <begin position="230"/>
        <end position="253"/>
    </location>
</feature>
<dbReference type="EMBL" id="CM032183">
    <property type="protein sequence ID" value="KAG7094898.1"/>
    <property type="molecule type" value="Genomic_DNA"/>
</dbReference>
<gene>
    <name evidence="3" type="ORF">E1B28_005705</name>
</gene>
<dbReference type="RefSeq" id="XP_043011368.1">
    <property type="nucleotide sequence ID" value="XM_043150281.1"/>
</dbReference>
<evidence type="ECO:0000313" key="4">
    <source>
        <dbReference type="Proteomes" id="UP001049176"/>
    </source>
</evidence>
<keyword evidence="1" id="KW-1133">Transmembrane helix</keyword>
<dbReference type="OrthoDB" id="3048975at2759"/>
<feature type="transmembrane region" description="Helical" evidence="1">
    <location>
        <begin position="117"/>
        <end position="138"/>
    </location>
</feature>
<proteinExistence type="predicted"/>
<dbReference type="Proteomes" id="UP001049176">
    <property type="component" value="Chromosome 3"/>
</dbReference>
<name>A0A9P7S483_9AGAR</name>
<keyword evidence="1" id="KW-0812">Transmembrane</keyword>
<protein>
    <recommendedName>
        <fullName evidence="2">DUF6533 domain-containing protein</fullName>
    </recommendedName>
</protein>
<keyword evidence="4" id="KW-1185">Reference proteome</keyword>
<evidence type="ECO:0000259" key="2">
    <source>
        <dbReference type="Pfam" id="PF20151"/>
    </source>
</evidence>
<reference evidence="3" key="1">
    <citation type="journal article" date="2021" name="Genome Biol. Evol.">
        <title>The assembled and annotated genome of the fairy-ring fungus Marasmius oreades.</title>
        <authorList>
            <person name="Hiltunen M."/>
            <person name="Ament-Velasquez S.L."/>
            <person name="Johannesson H."/>
        </authorList>
    </citation>
    <scope>NUCLEOTIDE SEQUENCE</scope>
    <source>
        <strain evidence="3">03SP1</strain>
    </source>
</reference>
<dbReference type="GeneID" id="66074781"/>
<dbReference type="InterPro" id="IPR045340">
    <property type="entry name" value="DUF6533"/>
</dbReference>
<evidence type="ECO:0000256" key="1">
    <source>
        <dbReference type="SAM" id="Phobius"/>
    </source>
</evidence>
<dbReference type="KEGG" id="more:E1B28_005705"/>
<comment type="caution">
    <text evidence="3">The sequence shown here is derived from an EMBL/GenBank/DDBJ whole genome shotgun (WGS) entry which is preliminary data.</text>
</comment>